<evidence type="ECO:0000313" key="7">
    <source>
        <dbReference type="EMBL" id="RDL45229.1"/>
    </source>
</evidence>
<protein>
    <recommendedName>
        <fullName evidence="2">diguanylate cyclase</fullName>
        <ecNumber evidence="2">2.7.7.65</ecNumber>
    </recommendedName>
</protein>
<dbReference type="GO" id="GO:0043709">
    <property type="term" value="P:cell adhesion involved in single-species biofilm formation"/>
    <property type="evidence" value="ECO:0007669"/>
    <property type="project" value="TreeGrafter"/>
</dbReference>
<dbReference type="InterPro" id="IPR000014">
    <property type="entry name" value="PAS"/>
</dbReference>
<comment type="cofactor">
    <cofactor evidence="1">
        <name>Mg(2+)</name>
        <dbReference type="ChEBI" id="CHEBI:18420"/>
    </cofactor>
</comment>
<dbReference type="EMBL" id="QKRA01000002">
    <property type="protein sequence ID" value="RDL45229.1"/>
    <property type="molecule type" value="Genomic_DNA"/>
</dbReference>
<dbReference type="SMART" id="SM00267">
    <property type="entry name" value="GGDEF"/>
    <property type="match status" value="1"/>
</dbReference>
<dbReference type="GO" id="GO:0005886">
    <property type="term" value="C:plasma membrane"/>
    <property type="evidence" value="ECO:0007669"/>
    <property type="project" value="TreeGrafter"/>
</dbReference>
<dbReference type="CDD" id="cd01949">
    <property type="entry name" value="GGDEF"/>
    <property type="match status" value="1"/>
</dbReference>
<dbReference type="PROSITE" id="PS50887">
    <property type="entry name" value="GGDEF"/>
    <property type="match status" value="1"/>
</dbReference>
<dbReference type="EC" id="2.7.7.65" evidence="2"/>
<dbReference type="Pfam" id="PF13426">
    <property type="entry name" value="PAS_9"/>
    <property type="match status" value="1"/>
</dbReference>
<dbReference type="Gene3D" id="3.30.70.270">
    <property type="match status" value="1"/>
</dbReference>
<name>A0A370UBW1_9GAMM</name>
<evidence type="ECO:0000256" key="1">
    <source>
        <dbReference type="ARBA" id="ARBA00001946"/>
    </source>
</evidence>
<evidence type="ECO:0000259" key="5">
    <source>
        <dbReference type="PROSITE" id="PS50112"/>
    </source>
</evidence>
<dbReference type="NCBIfam" id="TIGR00229">
    <property type="entry name" value="sensory_box"/>
    <property type="match status" value="1"/>
</dbReference>
<dbReference type="Gene3D" id="3.30.450.20">
    <property type="entry name" value="PAS domain"/>
    <property type="match status" value="1"/>
</dbReference>
<dbReference type="PANTHER" id="PTHR45138">
    <property type="entry name" value="REGULATORY COMPONENTS OF SENSORY TRANSDUCTION SYSTEM"/>
    <property type="match status" value="1"/>
</dbReference>
<dbReference type="SMART" id="SM00091">
    <property type="entry name" value="PAS"/>
    <property type="match status" value="1"/>
</dbReference>
<comment type="caution">
    <text evidence="7">The sequence shown here is derived from an EMBL/GenBank/DDBJ whole genome shotgun (WGS) entry which is preliminary data.</text>
</comment>
<dbReference type="InterPro" id="IPR035965">
    <property type="entry name" value="PAS-like_dom_sf"/>
</dbReference>
<evidence type="ECO:0000256" key="4">
    <source>
        <dbReference type="SAM" id="MobiDB-lite"/>
    </source>
</evidence>
<accession>A0A370UBW1</accession>
<feature type="region of interest" description="Disordered" evidence="4">
    <location>
        <begin position="1"/>
        <end position="21"/>
    </location>
</feature>
<dbReference type="FunFam" id="3.30.70.270:FF:000001">
    <property type="entry name" value="Diguanylate cyclase domain protein"/>
    <property type="match status" value="1"/>
</dbReference>
<feature type="compositionally biased region" description="Polar residues" evidence="4">
    <location>
        <begin position="1"/>
        <end position="16"/>
    </location>
</feature>
<feature type="domain" description="GGDEF" evidence="6">
    <location>
        <begin position="187"/>
        <end position="316"/>
    </location>
</feature>
<reference evidence="7 8" key="1">
    <citation type="submission" date="2018-06" db="EMBL/GenBank/DDBJ databases">
        <title>Marinomonas sp. YLB-05 draft genome sequence.</title>
        <authorList>
            <person name="Yu L."/>
            <person name="Tang X."/>
        </authorList>
    </citation>
    <scope>NUCLEOTIDE SEQUENCE [LARGE SCALE GENOMIC DNA]</scope>
    <source>
        <strain evidence="7 8">YLB-05</strain>
    </source>
</reference>
<dbReference type="PANTHER" id="PTHR45138:SF9">
    <property type="entry name" value="DIGUANYLATE CYCLASE DGCM-RELATED"/>
    <property type="match status" value="1"/>
</dbReference>
<dbReference type="NCBIfam" id="TIGR00254">
    <property type="entry name" value="GGDEF"/>
    <property type="match status" value="1"/>
</dbReference>
<dbReference type="CDD" id="cd00130">
    <property type="entry name" value="PAS"/>
    <property type="match status" value="1"/>
</dbReference>
<evidence type="ECO:0000313" key="8">
    <source>
        <dbReference type="Proteomes" id="UP000254326"/>
    </source>
</evidence>
<dbReference type="GO" id="GO:0052621">
    <property type="term" value="F:diguanylate cyclase activity"/>
    <property type="evidence" value="ECO:0007669"/>
    <property type="project" value="UniProtKB-EC"/>
</dbReference>
<sequence>MSKPPNQQRHSSQGRSVSMIPASSDCIKQQIREETSIWHFLFENSHDAIVLLNMKGEVVDANDAFARHLKYSREELYDLHLWDWEADLPEDELLKLLPSVDQAGVVFESRHRLKDNTTVHVEIASNATFFQDERMLLCICRDATKKKLHDETMQKLISTDALTNLANRREFTYRLNDSLHSVRQGKPPFSLLLLDVDNFKGINDQHGHLFGDQVLIDLSNKMDQLVPGTSLLSRWGGEEFTILMPATDTSAATAFAEQLRAGIAQQLVCDIIYVTVSIGVTTWCPNDDLNSMFKRADDAMYSAKRSGRNCIKTILGA</sequence>
<dbReference type="InterPro" id="IPR050469">
    <property type="entry name" value="Diguanylate_Cyclase"/>
</dbReference>
<gene>
    <name evidence="7" type="ORF">DN730_06360</name>
</gene>
<dbReference type="SUPFAM" id="SSF55073">
    <property type="entry name" value="Nucleotide cyclase"/>
    <property type="match status" value="1"/>
</dbReference>
<evidence type="ECO:0000256" key="2">
    <source>
        <dbReference type="ARBA" id="ARBA00012528"/>
    </source>
</evidence>
<dbReference type="Pfam" id="PF00990">
    <property type="entry name" value="GGDEF"/>
    <property type="match status" value="1"/>
</dbReference>
<dbReference type="GO" id="GO:1902201">
    <property type="term" value="P:negative regulation of bacterial-type flagellum-dependent cell motility"/>
    <property type="evidence" value="ECO:0007669"/>
    <property type="project" value="TreeGrafter"/>
</dbReference>
<feature type="domain" description="PAS" evidence="5">
    <location>
        <begin position="41"/>
        <end position="76"/>
    </location>
</feature>
<dbReference type="PROSITE" id="PS50112">
    <property type="entry name" value="PAS"/>
    <property type="match status" value="1"/>
</dbReference>
<dbReference type="Proteomes" id="UP000254326">
    <property type="component" value="Unassembled WGS sequence"/>
</dbReference>
<dbReference type="AlphaFoldDB" id="A0A370UBW1"/>
<dbReference type="RefSeq" id="WP_115467263.1">
    <property type="nucleotide sequence ID" value="NZ_QKRA01000002.1"/>
</dbReference>
<evidence type="ECO:0000259" key="6">
    <source>
        <dbReference type="PROSITE" id="PS50887"/>
    </source>
</evidence>
<dbReference type="InterPro" id="IPR043128">
    <property type="entry name" value="Rev_trsase/Diguanyl_cyclase"/>
</dbReference>
<dbReference type="SUPFAM" id="SSF55785">
    <property type="entry name" value="PYP-like sensor domain (PAS domain)"/>
    <property type="match status" value="1"/>
</dbReference>
<evidence type="ECO:0000256" key="3">
    <source>
        <dbReference type="ARBA" id="ARBA00034247"/>
    </source>
</evidence>
<dbReference type="OrthoDB" id="73375at2"/>
<organism evidence="7 8">
    <name type="scientific">Marinomonas piezotolerans</name>
    <dbReference type="NCBI Taxonomy" id="2213058"/>
    <lineage>
        <taxon>Bacteria</taxon>
        <taxon>Pseudomonadati</taxon>
        <taxon>Pseudomonadota</taxon>
        <taxon>Gammaproteobacteria</taxon>
        <taxon>Oceanospirillales</taxon>
        <taxon>Oceanospirillaceae</taxon>
        <taxon>Marinomonas</taxon>
    </lineage>
</organism>
<dbReference type="InterPro" id="IPR029787">
    <property type="entry name" value="Nucleotide_cyclase"/>
</dbReference>
<proteinExistence type="predicted"/>
<dbReference type="InterPro" id="IPR000160">
    <property type="entry name" value="GGDEF_dom"/>
</dbReference>
<comment type="catalytic activity">
    <reaction evidence="3">
        <text>2 GTP = 3',3'-c-di-GMP + 2 diphosphate</text>
        <dbReference type="Rhea" id="RHEA:24898"/>
        <dbReference type="ChEBI" id="CHEBI:33019"/>
        <dbReference type="ChEBI" id="CHEBI:37565"/>
        <dbReference type="ChEBI" id="CHEBI:58805"/>
        <dbReference type="EC" id="2.7.7.65"/>
    </reaction>
</comment>
<keyword evidence="8" id="KW-1185">Reference proteome</keyword>